<keyword evidence="8 15" id="KW-0479">Metal-binding</keyword>
<keyword evidence="11 15" id="KW-0067">ATP-binding</keyword>
<dbReference type="InterPro" id="IPR008279">
    <property type="entry name" value="PEP-util_enz_mobile_dom"/>
</dbReference>
<dbReference type="InterPro" id="IPR000121">
    <property type="entry name" value="PEP_util_C"/>
</dbReference>
<keyword evidence="7 15" id="KW-0808">Transferase</keyword>
<evidence type="ECO:0000313" key="19">
    <source>
        <dbReference type="EMBL" id="OGK42836.1"/>
    </source>
</evidence>
<dbReference type="EMBL" id="MGAF01000004">
    <property type="protein sequence ID" value="OGK42836.1"/>
    <property type="molecule type" value="Genomic_DNA"/>
</dbReference>
<evidence type="ECO:0000256" key="11">
    <source>
        <dbReference type="ARBA" id="ARBA00022840"/>
    </source>
</evidence>
<evidence type="ECO:0000256" key="4">
    <source>
        <dbReference type="ARBA" id="ARBA00007837"/>
    </source>
</evidence>
<dbReference type="InterPro" id="IPR018274">
    <property type="entry name" value="PEP_util_AS"/>
</dbReference>
<dbReference type="SUPFAM" id="SSF51621">
    <property type="entry name" value="Phosphoenolpyruvate/pyruvate domain"/>
    <property type="match status" value="1"/>
</dbReference>
<evidence type="ECO:0000256" key="10">
    <source>
        <dbReference type="ARBA" id="ARBA00022777"/>
    </source>
</evidence>
<proteinExistence type="inferred from homology"/>
<dbReference type="Proteomes" id="UP000179270">
    <property type="component" value="Unassembled WGS sequence"/>
</dbReference>
<evidence type="ECO:0000256" key="1">
    <source>
        <dbReference type="ARBA" id="ARBA00001946"/>
    </source>
</evidence>
<dbReference type="Pfam" id="PF02896">
    <property type="entry name" value="PEP-utilizers_C"/>
    <property type="match status" value="1"/>
</dbReference>
<dbReference type="PANTHER" id="PTHR43030:SF1">
    <property type="entry name" value="PHOSPHOENOLPYRUVATE SYNTHASE"/>
    <property type="match status" value="1"/>
</dbReference>
<dbReference type="InterPro" id="IPR002192">
    <property type="entry name" value="PPDK_AMP/ATP-bd"/>
</dbReference>
<dbReference type="Gene3D" id="3.30.1490.20">
    <property type="entry name" value="ATP-grasp fold, A domain"/>
    <property type="match status" value="1"/>
</dbReference>
<keyword evidence="9 15" id="KW-0547">Nucleotide-binding</keyword>
<dbReference type="AlphaFoldDB" id="A0A1F7IHJ0"/>
<evidence type="ECO:0000256" key="15">
    <source>
        <dbReference type="PIRNR" id="PIRNR000854"/>
    </source>
</evidence>
<comment type="cofactor">
    <cofactor evidence="1 15">
        <name>Mg(2+)</name>
        <dbReference type="ChEBI" id="CHEBI:18420"/>
    </cofactor>
</comment>
<dbReference type="Gene3D" id="3.30.470.20">
    <property type="entry name" value="ATP-grasp fold, B domain"/>
    <property type="match status" value="1"/>
</dbReference>
<sequence>MTPKKAIVWFDEVNKGDVGLVGGKGANLGEMTNANLPVPYGFIVTSNAYFDFIKKSNLEHKIKEVISIINYDNPNELQQASAHIKKLIIDSDMPVKLSHTIISYYEQIHAREHDRQIRTEGILKKANKSLKQLYKPEIVAVRSSATAEDLPSASFAGQQETYLNVQGDSRLLVKVKDCWASLFTPRAIYYRHQQGFDNIKVGLAVVVQRMAQSDKSGIAFSIDPLTNDKGKIVIEAIFGLGEYIVGGKVTPDHYEVDKRSFVFLKKEIKEQKILMKRAGISNTEERLSKERGNRQKISDEEITKVAMLVKDIEKHYFFPQDIEWAIEDDQVFIVQSRPITTMKSTQSSVAGSQSKADQLITENRIPILTGSPASPGIATGPVKIIYTPKEIDKIKPGDILVAPLTNPDYVPAMKKAAAIVTDRGGRTSHAAIVSRELGVPAVVGAENATKILKNDMFVTVNGATGEIFKGKISVHPQGGQARVDDNSSHPAGGQAQKIKTRTHAYVNLAEPEQAHKIALMNVDGVGLLRAEFMIAQIGTHPKEFIRLKKQEIFINRLAKDLTTFAKAFSPRPVIYRATDFKTNEYDHLKGGKEFEPHEENPMLGFRGAYRYIANPDVFELELEAIKKVFVLGYQNLHLMIPFVRVPWELIKIKEMVKKSGLYELPGFKLLIMVEVPACALYLEEFLKIGVSGVSVGTNDLTMMLLGVDRDNENISQLYDERNPVIIKVLKEIVTTATKYNVTSSICGQAASDYPDLVEELVKAGITSVSINPDAIDRTRESIHNIEKKLKL</sequence>
<reference evidence="19 20" key="1">
    <citation type="journal article" date="2016" name="Nat. Commun.">
        <title>Thousands of microbial genomes shed light on interconnected biogeochemical processes in an aquifer system.</title>
        <authorList>
            <person name="Anantharaman K."/>
            <person name="Brown C.T."/>
            <person name="Hug L.A."/>
            <person name="Sharon I."/>
            <person name="Castelle C.J."/>
            <person name="Probst A.J."/>
            <person name="Thomas B.C."/>
            <person name="Singh A."/>
            <person name="Wilkins M.J."/>
            <person name="Karaoz U."/>
            <person name="Brodie E.L."/>
            <person name="Williams K.H."/>
            <person name="Hubbard S.S."/>
            <person name="Banfield J.F."/>
        </authorList>
    </citation>
    <scope>NUCLEOTIDE SEQUENCE [LARGE SCALE GENOMIC DNA]</scope>
</reference>
<dbReference type="PANTHER" id="PTHR43030">
    <property type="entry name" value="PHOSPHOENOLPYRUVATE SYNTHASE"/>
    <property type="match status" value="1"/>
</dbReference>
<protein>
    <recommendedName>
        <fullName evidence="6 15">Phosphoenolpyruvate synthase</fullName>
        <shortName evidence="15">PEP synthase</shortName>
        <ecNumber evidence="5 15">2.7.9.2</ecNumber>
    </recommendedName>
    <alternativeName>
        <fullName evidence="13 15">Pyruvate, water dikinase</fullName>
    </alternativeName>
</protein>
<keyword evidence="10 15" id="KW-0418">Kinase</keyword>
<dbReference type="Pfam" id="PF01326">
    <property type="entry name" value="PPDK_N"/>
    <property type="match status" value="1"/>
</dbReference>
<accession>A0A1F7IHJ0</accession>
<dbReference type="UniPathway" id="UPA00138"/>
<dbReference type="InterPro" id="IPR015813">
    <property type="entry name" value="Pyrv/PenolPyrv_kinase-like_dom"/>
</dbReference>
<evidence type="ECO:0000259" key="18">
    <source>
        <dbReference type="Pfam" id="PF02896"/>
    </source>
</evidence>
<evidence type="ECO:0000259" key="16">
    <source>
        <dbReference type="Pfam" id="PF00391"/>
    </source>
</evidence>
<dbReference type="EC" id="2.7.9.2" evidence="5 15"/>
<comment type="pathway">
    <text evidence="3 15">Carbohydrate biosynthesis; gluconeogenesis.</text>
</comment>
<comment type="catalytic activity">
    <reaction evidence="14 15">
        <text>pyruvate + ATP + H2O = phosphoenolpyruvate + AMP + phosphate + 2 H(+)</text>
        <dbReference type="Rhea" id="RHEA:11364"/>
        <dbReference type="ChEBI" id="CHEBI:15361"/>
        <dbReference type="ChEBI" id="CHEBI:15377"/>
        <dbReference type="ChEBI" id="CHEBI:15378"/>
        <dbReference type="ChEBI" id="CHEBI:30616"/>
        <dbReference type="ChEBI" id="CHEBI:43474"/>
        <dbReference type="ChEBI" id="CHEBI:58702"/>
        <dbReference type="ChEBI" id="CHEBI:456215"/>
        <dbReference type="EC" id="2.7.9.2"/>
    </reaction>
</comment>
<dbReference type="NCBIfam" id="NF005057">
    <property type="entry name" value="PRK06464.1"/>
    <property type="match status" value="1"/>
</dbReference>
<dbReference type="SUPFAM" id="SSF56059">
    <property type="entry name" value="Glutathione synthetase ATP-binding domain-like"/>
    <property type="match status" value="1"/>
</dbReference>
<evidence type="ECO:0000259" key="17">
    <source>
        <dbReference type="Pfam" id="PF01326"/>
    </source>
</evidence>
<keyword evidence="12 15" id="KW-0460">Magnesium</keyword>
<dbReference type="InterPro" id="IPR013815">
    <property type="entry name" value="ATP_grasp_subdomain_1"/>
</dbReference>
<evidence type="ECO:0000256" key="14">
    <source>
        <dbReference type="ARBA" id="ARBA00047700"/>
    </source>
</evidence>
<evidence type="ECO:0000256" key="9">
    <source>
        <dbReference type="ARBA" id="ARBA00022741"/>
    </source>
</evidence>
<dbReference type="Gene3D" id="3.50.30.10">
    <property type="entry name" value="Phosphohistidine domain"/>
    <property type="match status" value="1"/>
</dbReference>
<dbReference type="PROSITE" id="PS00370">
    <property type="entry name" value="PEP_ENZYMES_PHOS_SITE"/>
    <property type="match status" value="1"/>
</dbReference>
<feature type="domain" description="PEP-utilising enzyme mobile" evidence="16">
    <location>
        <begin position="394"/>
        <end position="465"/>
    </location>
</feature>
<dbReference type="InterPro" id="IPR036637">
    <property type="entry name" value="Phosphohistidine_dom_sf"/>
</dbReference>
<organism evidence="19 20">
    <name type="scientific">Candidatus Roizmanbacteria bacterium RIFCSPLOWO2_01_FULL_35_13</name>
    <dbReference type="NCBI Taxonomy" id="1802055"/>
    <lineage>
        <taxon>Bacteria</taxon>
        <taxon>Candidatus Roizmaniibacteriota</taxon>
    </lineage>
</organism>
<dbReference type="InterPro" id="IPR040442">
    <property type="entry name" value="Pyrv_kinase-like_dom_sf"/>
</dbReference>
<evidence type="ECO:0000313" key="20">
    <source>
        <dbReference type="Proteomes" id="UP000179270"/>
    </source>
</evidence>
<feature type="domain" description="Pyruvate phosphate dikinase AMP/ATP-binding" evidence="17">
    <location>
        <begin position="19"/>
        <end position="350"/>
    </location>
</feature>
<dbReference type="NCBIfam" id="TIGR01418">
    <property type="entry name" value="PEP_synth"/>
    <property type="match status" value="1"/>
</dbReference>
<dbReference type="GO" id="GO:0005524">
    <property type="term" value="F:ATP binding"/>
    <property type="evidence" value="ECO:0007669"/>
    <property type="project" value="UniProtKB-KW"/>
</dbReference>
<dbReference type="GO" id="GO:0046872">
    <property type="term" value="F:metal ion binding"/>
    <property type="evidence" value="ECO:0007669"/>
    <property type="project" value="UniProtKB-KW"/>
</dbReference>
<evidence type="ECO:0000256" key="3">
    <source>
        <dbReference type="ARBA" id="ARBA00004742"/>
    </source>
</evidence>
<name>A0A1F7IHJ0_9BACT</name>
<evidence type="ECO:0000256" key="7">
    <source>
        <dbReference type="ARBA" id="ARBA00022679"/>
    </source>
</evidence>
<evidence type="ECO:0000256" key="6">
    <source>
        <dbReference type="ARBA" id="ARBA00021623"/>
    </source>
</evidence>
<dbReference type="Pfam" id="PF00391">
    <property type="entry name" value="PEP-utilizers"/>
    <property type="match status" value="1"/>
</dbReference>
<dbReference type="PRINTS" id="PR01736">
    <property type="entry name" value="PHPHTRNFRASE"/>
</dbReference>
<evidence type="ECO:0000256" key="2">
    <source>
        <dbReference type="ARBA" id="ARBA00002988"/>
    </source>
</evidence>
<evidence type="ECO:0000256" key="12">
    <source>
        <dbReference type="ARBA" id="ARBA00022842"/>
    </source>
</evidence>
<evidence type="ECO:0000256" key="13">
    <source>
        <dbReference type="ARBA" id="ARBA00033470"/>
    </source>
</evidence>
<dbReference type="PIRSF" id="PIRSF000854">
    <property type="entry name" value="PEP_synthase"/>
    <property type="match status" value="1"/>
</dbReference>
<dbReference type="GO" id="GO:0008986">
    <property type="term" value="F:pyruvate, water dikinase activity"/>
    <property type="evidence" value="ECO:0007669"/>
    <property type="project" value="UniProtKB-EC"/>
</dbReference>
<dbReference type="SUPFAM" id="SSF52009">
    <property type="entry name" value="Phosphohistidine domain"/>
    <property type="match status" value="1"/>
</dbReference>
<comment type="function">
    <text evidence="2 15">Catalyzes the phosphorylation of pyruvate to phosphoenolpyruvate.</text>
</comment>
<dbReference type="GO" id="GO:0006094">
    <property type="term" value="P:gluconeogenesis"/>
    <property type="evidence" value="ECO:0007669"/>
    <property type="project" value="UniProtKB-UniPathway"/>
</dbReference>
<comment type="similarity">
    <text evidence="4 15">Belongs to the PEP-utilizing enzyme family.</text>
</comment>
<dbReference type="STRING" id="1802055.A3A74_01355"/>
<feature type="domain" description="PEP-utilising enzyme C-terminal" evidence="18">
    <location>
        <begin position="500"/>
        <end position="786"/>
    </location>
</feature>
<dbReference type="InterPro" id="IPR006319">
    <property type="entry name" value="PEP_synth"/>
</dbReference>
<gene>
    <name evidence="19" type="ORF">A3A74_01355</name>
</gene>
<evidence type="ECO:0000256" key="5">
    <source>
        <dbReference type="ARBA" id="ARBA00011996"/>
    </source>
</evidence>
<comment type="caution">
    <text evidence="19">The sequence shown here is derived from an EMBL/GenBank/DDBJ whole genome shotgun (WGS) entry which is preliminary data.</text>
</comment>
<evidence type="ECO:0000256" key="8">
    <source>
        <dbReference type="ARBA" id="ARBA00022723"/>
    </source>
</evidence>
<dbReference type="Gene3D" id="3.20.20.60">
    <property type="entry name" value="Phosphoenolpyruvate-binding domains"/>
    <property type="match status" value="1"/>
</dbReference>